<dbReference type="Proteomes" id="UP000274822">
    <property type="component" value="Unassembled WGS sequence"/>
</dbReference>
<evidence type="ECO:0000313" key="2">
    <source>
        <dbReference type="EMBL" id="RUS19844.1"/>
    </source>
</evidence>
<comment type="caution">
    <text evidence="2">The sequence shown here is derived from an EMBL/GenBank/DDBJ whole genome shotgun (WGS) entry which is preliminary data.</text>
</comment>
<name>A0A433PQP4_9FUNG</name>
<accession>A0A433PQP4</accession>
<gene>
    <name evidence="2" type="ORF">BC938DRAFT_475662</name>
</gene>
<protein>
    <submittedName>
        <fullName evidence="2">Uncharacterized protein</fullName>
    </submittedName>
</protein>
<keyword evidence="3" id="KW-1185">Reference proteome</keyword>
<evidence type="ECO:0000256" key="1">
    <source>
        <dbReference type="SAM" id="MobiDB-lite"/>
    </source>
</evidence>
<proteinExistence type="predicted"/>
<dbReference type="EMBL" id="RBNJ01021370">
    <property type="protein sequence ID" value="RUS19844.1"/>
    <property type="molecule type" value="Genomic_DNA"/>
</dbReference>
<dbReference type="AlphaFoldDB" id="A0A433PQP4"/>
<feature type="region of interest" description="Disordered" evidence="1">
    <location>
        <begin position="59"/>
        <end position="93"/>
    </location>
</feature>
<sequence>MSVLSTKRPLYALEDPTSSAMAVDFGVAGKRVRKSMSVQNFHRRENLLKEVEVGQSHVSGASPLSHHHQLPQNTPASPPQHRITAVPRTPRSPTSMAAALATAPVVRNVDMSSYRSRTYSWDEVVKIVDAAVREREGLLRKEYETVVQEKLAGYFEVCVLILLLFSIHSNSSPSHNSTRTTFTASLGSPSSTICHKHYSKQTNKPMHHLRQAGSQSIFSRCI</sequence>
<reference evidence="2 3" key="1">
    <citation type="journal article" date="2018" name="New Phytol.">
        <title>Phylogenomics of Endogonaceae and evolution of mycorrhizas within Mucoromycota.</title>
        <authorList>
            <person name="Chang Y."/>
            <person name="Desiro A."/>
            <person name="Na H."/>
            <person name="Sandor L."/>
            <person name="Lipzen A."/>
            <person name="Clum A."/>
            <person name="Barry K."/>
            <person name="Grigoriev I.V."/>
            <person name="Martin F.M."/>
            <person name="Stajich J.E."/>
            <person name="Smith M.E."/>
            <person name="Bonito G."/>
            <person name="Spatafora J.W."/>
        </authorList>
    </citation>
    <scope>NUCLEOTIDE SEQUENCE [LARGE SCALE GENOMIC DNA]</scope>
    <source>
        <strain evidence="2 3">AD002</strain>
    </source>
</reference>
<organism evidence="2 3">
    <name type="scientific">Jimgerdemannia flammicorona</name>
    <dbReference type="NCBI Taxonomy" id="994334"/>
    <lineage>
        <taxon>Eukaryota</taxon>
        <taxon>Fungi</taxon>
        <taxon>Fungi incertae sedis</taxon>
        <taxon>Mucoromycota</taxon>
        <taxon>Mucoromycotina</taxon>
        <taxon>Endogonomycetes</taxon>
        <taxon>Endogonales</taxon>
        <taxon>Endogonaceae</taxon>
        <taxon>Jimgerdemannia</taxon>
    </lineage>
</organism>
<evidence type="ECO:0000313" key="3">
    <source>
        <dbReference type="Proteomes" id="UP000274822"/>
    </source>
</evidence>